<organism evidence="2 3">
    <name type="scientific">Mycobacterium botniense</name>
    <dbReference type="NCBI Taxonomy" id="84962"/>
    <lineage>
        <taxon>Bacteria</taxon>
        <taxon>Bacillati</taxon>
        <taxon>Actinomycetota</taxon>
        <taxon>Actinomycetes</taxon>
        <taxon>Mycobacteriales</taxon>
        <taxon>Mycobacteriaceae</taxon>
        <taxon>Mycobacterium</taxon>
    </lineage>
</organism>
<dbReference type="EMBL" id="BLKW01000004">
    <property type="protein sequence ID" value="GFG76485.1"/>
    <property type="molecule type" value="Genomic_DNA"/>
</dbReference>
<sequence length="330" mass="35422">MGNGSGILSTGITRTVTTRDGVLLSLDEYGSRDAVHTVVLLHGFCLTKESWALQTDHLLHRYGSDIRIISYDQRGHGDSASAPMHTYQIDQLADDLTDVLVATRARSPLTLVGHSMGGMAALAYFGRLEQRPVRPHGLVLVATAAGKLTQRGMGRLLANPGADILYQLVQHVPHAAAEHAARAFTRPICSALIRYGGYGSVDRDALIAASVAKVIATPVTTKAGFLRALRHHDQYRALSSITATTAVVSGGADKLTPPIHARELAGQIAEARHVHLPTAGHMLLDEVPHVISTAIIDVIEAWKTPEITRGAGLHRENQIPDQPLAFREAS</sequence>
<keyword evidence="2" id="KW-0378">Hydrolase</keyword>
<evidence type="ECO:0000313" key="3">
    <source>
        <dbReference type="Proteomes" id="UP000465361"/>
    </source>
</evidence>
<dbReference type="PANTHER" id="PTHR43798:SF33">
    <property type="entry name" value="HYDROLASE, PUTATIVE (AFU_ORTHOLOGUE AFUA_2G14860)-RELATED"/>
    <property type="match status" value="1"/>
</dbReference>
<dbReference type="GO" id="GO:0016787">
    <property type="term" value="F:hydrolase activity"/>
    <property type="evidence" value="ECO:0007669"/>
    <property type="project" value="UniProtKB-KW"/>
</dbReference>
<name>A0A7I9Y342_9MYCO</name>
<evidence type="ECO:0000259" key="1">
    <source>
        <dbReference type="Pfam" id="PF00561"/>
    </source>
</evidence>
<keyword evidence="3" id="KW-1185">Reference proteome</keyword>
<dbReference type="SUPFAM" id="SSF53474">
    <property type="entry name" value="alpha/beta-Hydrolases"/>
    <property type="match status" value="1"/>
</dbReference>
<evidence type="ECO:0000313" key="2">
    <source>
        <dbReference type="EMBL" id="GFG76485.1"/>
    </source>
</evidence>
<dbReference type="GO" id="GO:0016020">
    <property type="term" value="C:membrane"/>
    <property type="evidence" value="ECO:0007669"/>
    <property type="project" value="TreeGrafter"/>
</dbReference>
<dbReference type="AlphaFoldDB" id="A0A7I9Y342"/>
<dbReference type="PANTHER" id="PTHR43798">
    <property type="entry name" value="MONOACYLGLYCEROL LIPASE"/>
    <property type="match status" value="1"/>
</dbReference>
<dbReference type="InterPro" id="IPR000073">
    <property type="entry name" value="AB_hydrolase_1"/>
</dbReference>
<dbReference type="InterPro" id="IPR050266">
    <property type="entry name" value="AB_hydrolase_sf"/>
</dbReference>
<protein>
    <submittedName>
        <fullName evidence="2">Alpha/beta hydrolase</fullName>
    </submittedName>
</protein>
<dbReference type="Proteomes" id="UP000465361">
    <property type="component" value="Unassembled WGS sequence"/>
</dbReference>
<feature type="domain" description="AB hydrolase-1" evidence="1">
    <location>
        <begin position="37"/>
        <end position="286"/>
    </location>
</feature>
<accession>A0A7I9Y342</accession>
<dbReference type="Pfam" id="PF00561">
    <property type="entry name" value="Abhydrolase_1"/>
    <property type="match status" value="1"/>
</dbReference>
<dbReference type="Gene3D" id="3.40.50.1820">
    <property type="entry name" value="alpha/beta hydrolase"/>
    <property type="match status" value="1"/>
</dbReference>
<dbReference type="InterPro" id="IPR029058">
    <property type="entry name" value="AB_hydrolase_fold"/>
</dbReference>
<comment type="caution">
    <text evidence="2">The sequence shown here is derived from an EMBL/GenBank/DDBJ whole genome shotgun (WGS) entry which is preliminary data.</text>
</comment>
<proteinExistence type="predicted"/>
<reference evidence="2 3" key="1">
    <citation type="journal article" date="2019" name="Emerg. Microbes Infect.">
        <title>Comprehensive subspecies identification of 175 nontuberculous mycobacteria species based on 7547 genomic profiles.</title>
        <authorList>
            <person name="Matsumoto Y."/>
            <person name="Kinjo T."/>
            <person name="Motooka D."/>
            <person name="Nabeya D."/>
            <person name="Jung N."/>
            <person name="Uechi K."/>
            <person name="Horii T."/>
            <person name="Iida T."/>
            <person name="Fujita J."/>
            <person name="Nakamura S."/>
        </authorList>
    </citation>
    <scope>NUCLEOTIDE SEQUENCE [LARGE SCALE GENOMIC DNA]</scope>
    <source>
        <strain evidence="2 3">JCM 17322</strain>
    </source>
</reference>
<gene>
    <name evidence="2" type="ORF">MBOT_38500</name>
</gene>